<accession>X8IX44</accession>
<dbReference type="InterPro" id="IPR024983">
    <property type="entry name" value="CHAT_dom"/>
</dbReference>
<dbReference type="SUPFAM" id="SSF48452">
    <property type="entry name" value="TPR-like"/>
    <property type="match status" value="1"/>
</dbReference>
<dbReference type="Proteomes" id="UP000030108">
    <property type="component" value="Unassembled WGS sequence"/>
</dbReference>
<evidence type="ECO:0000313" key="3">
    <source>
        <dbReference type="Proteomes" id="UP000030108"/>
    </source>
</evidence>
<dbReference type="EMBL" id="JATN01000322">
    <property type="protein sequence ID" value="EUC54252.1"/>
    <property type="molecule type" value="Genomic_DNA"/>
</dbReference>
<dbReference type="InterPro" id="IPR011990">
    <property type="entry name" value="TPR-like_helical_dom_sf"/>
</dbReference>
<name>X8IX44_9AGAM</name>
<gene>
    <name evidence="2" type="ORF">RSOL_034200</name>
</gene>
<dbReference type="Pfam" id="PF12770">
    <property type="entry name" value="CHAT"/>
    <property type="match status" value="1"/>
</dbReference>
<proteinExistence type="predicted"/>
<comment type="caution">
    <text evidence="2">The sequence shown here is derived from an EMBL/GenBank/DDBJ whole genome shotgun (WGS) entry which is preliminary data.</text>
</comment>
<sequence>MSKDSSAAPDDDSTIDYHARFHRLGDIADLDKHIEIKERAVLQDPDNPYLLGPLGGSYQCRFNQRKALTDLDNGIKYIELTLSHAPDGHPGVYSLLTFLGLCHHQRFHVLNEIEDLDKDIAYKTRAVLMESDVPDLSVITGLGRAYRIRFQRLGDLGDLEKSIEYGARAVSLTPDHDPNLCGRLDSLGNSHLLRFQRLDDPSELDKGIEFQTRAASLTPQGHQDFPDRLNNLAASFNMRYNRLGDANDLEKSMEYSIHALSLIAPTNSSLQIRVLANLSILQLLRFQLLKDPKDIEKGIEYSTRAFSLTAGDHPDEALRLKHLGELYYARFRLLGNADDLDLAIKSVSRAVSLLSDEDEDLGDQLDHLGGYIHARWHTQHDFRDLDNDISYKSRSVALTPEYHSRRSRRIESLGRSYLCKSLSSHPCDHQQILRLALDCFRQASFAEANLPLMKFKSALIWARSSLRLSLAESLEAYQVTVDLIPHVIWLGSTVAQRYRDVEEMKSLAEEAASIAIKAQDFKRALEWLEQGQSVVMNQSMMLRSPLDDLRSVEPVLAEVFEKVTTELQVVALRDQVQYEMVSNISLDSPETVADRHRQLAKEHADILSRVRQLPGFENFLKPKRASELQSAAQTGPVVIVTIYMPSNPLEVLEYSCDALILQPGASEIAHLPLQSFNSRTSANMFSRFNSSIMRGSPVERGVHSLSLSNQESDFASVLATLWKDIVKPVIDFLGYKPSQYLDELPHITWCPIGALSSLPFHAAGIYGASKSCAFDYVISSYAPSLTALLSSTPISKATSILAISQEHTPGSHSILPGAAQELAYIQEHAGNVISYTQLINEGATSGAVLDAMEHHDCVHLACHAHQNFEDPTKSGFFLHDGTLDLVSILRRSFKNKGLAFLSACQTAMGDKKLPNEVVHLASGMLTAGYPSVIATMWSVWDKDAPFIADRVYRWLLKNGEMDCRNSAKALHHATRALRQEIGDDKFERWVPFIHIGT</sequence>
<dbReference type="SUPFAM" id="SSF81901">
    <property type="entry name" value="HCP-like"/>
    <property type="match status" value="1"/>
</dbReference>
<reference evidence="3" key="1">
    <citation type="journal article" date="2014" name="Genome Announc.">
        <title>Draft genome sequence of the plant-pathogenic soil fungus Rhizoctonia solani anastomosis group 3 strain Rhs1AP.</title>
        <authorList>
            <person name="Cubeta M.A."/>
            <person name="Thomas E."/>
            <person name="Dean R.A."/>
            <person name="Jabaji S."/>
            <person name="Neate S.M."/>
            <person name="Tavantzis S."/>
            <person name="Toda T."/>
            <person name="Vilgalys R."/>
            <person name="Bharathan N."/>
            <person name="Fedorova-Abrams N."/>
            <person name="Pakala S.B."/>
            <person name="Pakala S.M."/>
            <person name="Zafar N."/>
            <person name="Joardar V."/>
            <person name="Losada L."/>
            <person name="Nierman W.C."/>
        </authorList>
    </citation>
    <scope>NUCLEOTIDE SEQUENCE [LARGE SCALE GENOMIC DNA]</scope>
    <source>
        <strain evidence="3">AG-3</strain>
    </source>
</reference>
<protein>
    <submittedName>
        <fullName evidence="2">Aromatic di-alanine and TPR containing protein, putative</fullName>
    </submittedName>
</protein>
<evidence type="ECO:0000259" key="1">
    <source>
        <dbReference type="Pfam" id="PF12770"/>
    </source>
</evidence>
<dbReference type="OrthoDB" id="9991317at2759"/>
<dbReference type="AlphaFoldDB" id="X8IX44"/>
<feature type="domain" description="CHAT" evidence="1">
    <location>
        <begin position="720"/>
        <end position="996"/>
    </location>
</feature>
<evidence type="ECO:0000313" key="2">
    <source>
        <dbReference type="EMBL" id="EUC54252.1"/>
    </source>
</evidence>
<dbReference type="Gene3D" id="1.25.40.10">
    <property type="entry name" value="Tetratricopeptide repeat domain"/>
    <property type="match status" value="2"/>
</dbReference>
<organism evidence="2 3">
    <name type="scientific">Rhizoctonia solani AG-3 Rhs1AP</name>
    <dbReference type="NCBI Taxonomy" id="1086054"/>
    <lineage>
        <taxon>Eukaryota</taxon>
        <taxon>Fungi</taxon>
        <taxon>Dikarya</taxon>
        <taxon>Basidiomycota</taxon>
        <taxon>Agaricomycotina</taxon>
        <taxon>Agaricomycetes</taxon>
        <taxon>Cantharellales</taxon>
        <taxon>Ceratobasidiaceae</taxon>
        <taxon>Rhizoctonia</taxon>
    </lineage>
</organism>